<protein>
    <submittedName>
        <fullName evidence="2 3">Uncharacterized protein</fullName>
    </submittedName>
</protein>
<proteinExistence type="predicted"/>
<reference evidence="3" key="3">
    <citation type="submission" date="2015-04" db="UniProtKB">
        <authorList>
            <consortium name="EnsemblPlants"/>
        </authorList>
    </citation>
    <scope>IDENTIFICATION</scope>
    <source>
        <strain evidence="3">cv. Jemalong A17</strain>
    </source>
</reference>
<reference evidence="2 4" key="2">
    <citation type="journal article" date="2014" name="BMC Genomics">
        <title>An improved genome release (version Mt4.0) for the model legume Medicago truncatula.</title>
        <authorList>
            <person name="Tang H."/>
            <person name="Krishnakumar V."/>
            <person name="Bidwell S."/>
            <person name="Rosen B."/>
            <person name="Chan A."/>
            <person name="Zhou S."/>
            <person name="Gentzbittel L."/>
            <person name="Childs K.L."/>
            <person name="Yandell M."/>
            <person name="Gundlach H."/>
            <person name="Mayer K.F."/>
            <person name="Schwartz D.C."/>
            <person name="Town C.D."/>
        </authorList>
    </citation>
    <scope>GENOME REANNOTATION</scope>
    <source>
        <strain evidence="2">A17</strain>
        <strain evidence="3 4">cv. Jemalong A17</strain>
    </source>
</reference>
<evidence type="ECO:0000313" key="3">
    <source>
        <dbReference type="EnsemblPlants" id="KEH35248"/>
    </source>
</evidence>
<sequence length="135" mass="15153">MASVEVALHTSIEKFKTSSGETMASAGPPSSSVPGWVSNNGTRLMLEPRGVRALEVQCKYAIEKKGLIGSNRVYEKSKNEEYTCRMKKAGTKDLPTFCVANNLRKRGWHNSELKQRGEASFLYLRLCWRAWLSPI</sequence>
<feature type="compositionally biased region" description="Low complexity" evidence="1">
    <location>
        <begin position="24"/>
        <end position="37"/>
    </location>
</feature>
<dbReference type="HOGENOM" id="CLU_1888836_0_0_1"/>
<organism evidence="2 4">
    <name type="scientific">Medicago truncatula</name>
    <name type="common">Barrel medic</name>
    <name type="synonym">Medicago tribuloides</name>
    <dbReference type="NCBI Taxonomy" id="3880"/>
    <lineage>
        <taxon>Eukaryota</taxon>
        <taxon>Viridiplantae</taxon>
        <taxon>Streptophyta</taxon>
        <taxon>Embryophyta</taxon>
        <taxon>Tracheophyta</taxon>
        <taxon>Spermatophyta</taxon>
        <taxon>Magnoliopsida</taxon>
        <taxon>eudicotyledons</taxon>
        <taxon>Gunneridae</taxon>
        <taxon>Pentapetalae</taxon>
        <taxon>rosids</taxon>
        <taxon>fabids</taxon>
        <taxon>Fabales</taxon>
        <taxon>Fabaceae</taxon>
        <taxon>Papilionoideae</taxon>
        <taxon>50 kb inversion clade</taxon>
        <taxon>NPAAA clade</taxon>
        <taxon>Hologalegina</taxon>
        <taxon>IRL clade</taxon>
        <taxon>Trifolieae</taxon>
        <taxon>Medicago</taxon>
    </lineage>
</organism>
<dbReference type="EnsemblPlants" id="KEH35248">
    <property type="protein sequence ID" value="KEH35248"/>
    <property type="gene ID" value="MTR_3g085015"/>
</dbReference>
<evidence type="ECO:0000313" key="4">
    <source>
        <dbReference type="Proteomes" id="UP000002051"/>
    </source>
</evidence>
<feature type="region of interest" description="Disordered" evidence="1">
    <location>
        <begin position="18"/>
        <end position="37"/>
    </location>
</feature>
<dbReference type="AlphaFoldDB" id="A0A072V1J7"/>
<accession>A0A072V1J7</accession>
<evidence type="ECO:0000313" key="2">
    <source>
        <dbReference type="EMBL" id="KEH35248.1"/>
    </source>
</evidence>
<name>A0A072V1J7_MEDTR</name>
<keyword evidence="4" id="KW-1185">Reference proteome</keyword>
<gene>
    <name evidence="2" type="ordered locus">MTR_3g085015</name>
</gene>
<reference evidence="2 4" key="1">
    <citation type="journal article" date="2011" name="Nature">
        <title>The Medicago genome provides insight into the evolution of rhizobial symbioses.</title>
        <authorList>
            <person name="Young N.D."/>
            <person name="Debelle F."/>
            <person name="Oldroyd G.E."/>
            <person name="Geurts R."/>
            <person name="Cannon S.B."/>
            <person name="Udvardi M.K."/>
            <person name="Benedito V.A."/>
            <person name="Mayer K.F."/>
            <person name="Gouzy J."/>
            <person name="Schoof H."/>
            <person name="Van de Peer Y."/>
            <person name="Proost S."/>
            <person name="Cook D.R."/>
            <person name="Meyers B.C."/>
            <person name="Spannagl M."/>
            <person name="Cheung F."/>
            <person name="De Mita S."/>
            <person name="Krishnakumar V."/>
            <person name="Gundlach H."/>
            <person name="Zhou S."/>
            <person name="Mudge J."/>
            <person name="Bharti A.K."/>
            <person name="Murray J.D."/>
            <person name="Naoumkina M.A."/>
            <person name="Rosen B."/>
            <person name="Silverstein K.A."/>
            <person name="Tang H."/>
            <person name="Rombauts S."/>
            <person name="Zhao P.X."/>
            <person name="Zhou P."/>
            <person name="Barbe V."/>
            <person name="Bardou P."/>
            <person name="Bechner M."/>
            <person name="Bellec A."/>
            <person name="Berger A."/>
            <person name="Berges H."/>
            <person name="Bidwell S."/>
            <person name="Bisseling T."/>
            <person name="Choisne N."/>
            <person name="Couloux A."/>
            <person name="Denny R."/>
            <person name="Deshpande S."/>
            <person name="Dai X."/>
            <person name="Doyle J.J."/>
            <person name="Dudez A.M."/>
            <person name="Farmer A.D."/>
            <person name="Fouteau S."/>
            <person name="Franken C."/>
            <person name="Gibelin C."/>
            <person name="Gish J."/>
            <person name="Goldstein S."/>
            <person name="Gonzalez A.J."/>
            <person name="Green P.J."/>
            <person name="Hallab A."/>
            <person name="Hartog M."/>
            <person name="Hua A."/>
            <person name="Humphray S.J."/>
            <person name="Jeong D.H."/>
            <person name="Jing Y."/>
            <person name="Jocker A."/>
            <person name="Kenton S.M."/>
            <person name="Kim D.J."/>
            <person name="Klee K."/>
            <person name="Lai H."/>
            <person name="Lang C."/>
            <person name="Lin S."/>
            <person name="Macmil S.L."/>
            <person name="Magdelenat G."/>
            <person name="Matthews L."/>
            <person name="McCorrison J."/>
            <person name="Monaghan E.L."/>
            <person name="Mun J.H."/>
            <person name="Najar F.Z."/>
            <person name="Nicholson C."/>
            <person name="Noirot C."/>
            <person name="O'Bleness M."/>
            <person name="Paule C.R."/>
            <person name="Poulain J."/>
            <person name="Prion F."/>
            <person name="Qin B."/>
            <person name="Qu C."/>
            <person name="Retzel E.F."/>
            <person name="Riddle C."/>
            <person name="Sallet E."/>
            <person name="Samain S."/>
            <person name="Samson N."/>
            <person name="Sanders I."/>
            <person name="Saurat O."/>
            <person name="Scarpelli C."/>
            <person name="Schiex T."/>
            <person name="Segurens B."/>
            <person name="Severin A.J."/>
            <person name="Sherrier D.J."/>
            <person name="Shi R."/>
            <person name="Sims S."/>
            <person name="Singer S.R."/>
            <person name="Sinharoy S."/>
            <person name="Sterck L."/>
            <person name="Viollet A."/>
            <person name="Wang B.B."/>
            <person name="Wang K."/>
            <person name="Wang M."/>
            <person name="Wang X."/>
            <person name="Warfsmann J."/>
            <person name="Weissenbach J."/>
            <person name="White D.D."/>
            <person name="White J.D."/>
            <person name="Wiley G.B."/>
            <person name="Wincker P."/>
            <person name="Xing Y."/>
            <person name="Yang L."/>
            <person name="Yao Z."/>
            <person name="Ying F."/>
            <person name="Zhai J."/>
            <person name="Zhou L."/>
            <person name="Zuber A."/>
            <person name="Denarie J."/>
            <person name="Dixon R.A."/>
            <person name="May G.D."/>
            <person name="Schwartz D.C."/>
            <person name="Rogers J."/>
            <person name="Quetier F."/>
            <person name="Town C.D."/>
            <person name="Roe B.A."/>
        </authorList>
    </citation>
    <scope>NUCLEOTIDE SEQUENCE [LARGE SCALE GENOMIC DNA]</scope>
    <source>
        <strain evidence="2">A17</strain>
        <strain evidence="3 4">cv. Jemalong A17</strain>
    </source>
</reference>
<dbReference type="EMBL" id="CM001219">
    <property type="protein sequence ID" value="KEH35248.1"/>
    <property type="molecule type" value="Genomic_DNA"/>
</dbReference>
<evidence type="ECO:0000256" key="1">
    <source>
        <dbReference type="SAM" id="MobiDB-lite"/>
    </source>
</evidence>
<dbReference type="Proteomes" id="UP000002051">
    <property type="component" value="Chromosome 3"/>
</dbReference>